<gene>
    <name evidence="11" type="ORF">PGLA1383_LOCUS32130</name>
    <name evidence="12" type="ORF">PGLA2088_LOCUS40969</name>
</gene>
<name>A0A813LA37_POLGL</name>
<reference evidence="12" key="1">
    <citation type="submission" date="2021-02" db="EMBL/GenBank/DDBJ databases">
        <authorList>
            <person name="Dougan E. K."/>
            <person name="Rhodes N."/>
            <person name="Thang M."/>
            <person name="Chan C."/>
        </authorList>
    </citation>
    <scope>NUCLEOTIDE SEQUENCE</scope>
</reference>
<comment type="catalytic activity">
    <reaction evidence="8">
        <text>D-glyceraldehyde 3-phosphate = dihydroxyacetone phosphate</text>
        <dbReference type="Rhea" id="RHEA:18585"/>
        <dbReference type="ChEBI" id="CHEBI:57642"/>
        <dbReference type="ChEBI" id="CHEBI:59776"/>
        <dbReference type="EC" id="5.3.1.1"/>
    </reaction>
    <physiologicalReaction direction="left-to-right" evidence="8">
        <dbReference type="Rhea" id="RHEA:18586"/>
    </physiologicalReaction>
</comment>
<dbReference type="InterPro" id="IPR000652">
    <property type="entry name" value="Triosephosphate_isomerase"/>
</dbReference>
<dbReference type="GO" id="GO:0019563">
    <property type="term" value="P:glycerol catabolic process"/>
    <property type="evidence" value="ECO:0007669"/>
    <property type="project" value="TreeGrafter"/>
</dbReference>
<evidence type="ECO:0000313" key="12">
    <source>
        <dbReference type="EMBL" id="CAE8719913.1"/>
    </source>
</evidence>
<evidence type="ECO:0000313" key="11">
    <source>
        <dbReference type="EMBL" id="CAE8614406.1"/>
    </source>
</evidence>
<dbReference type="GO" id="GO:0006096">
    <property type="term" value="P:glycolytic process"/>
    <property type="evidence" value="ECO:0007669"/>
    <property type="project" value="UniProtKB-UniPathway"/>
</dbReference>
<evidence type="ECO:0000256" key="6">
    <source>
        <dbReference type="ARBA" id="ARBA00023152"/>
    </source>
</evidence>
<dbReference type="UniPathway" id="UPA00138"/>
<comment type="function">
    <text evidence="9">Catalyzes the interconversion of glyceraldehyde 3-phosphate and dihydroxyacetone phosphate in the glycolytic and gluconeogenic pathways.</text>
</comment>
<dbReference type="PROSITE" id="PS00171">
    <property type="entry name" value="TIM_1"/>
    <property type="match status" value="1"/>
</dbReference>
<dbReference type="Gene3D" id="3.20.20.70">
    <property type="entry name" value="Aldolase class I"/>
    <property type="match status" value="1"/>
</dbReference>
<sequence>MVRRPIIGGNWKCNPEKLETVQSLVGAFNEIESACLGKLDLVIFPCALHITTLKSSLQDGIAVGAQNASKTQCGAFTGEWSASMAREMGCSWVVVGHSERRHIFGETIEDSVTKAERIQEAGLGVIFCIGELLEEREAGRTVDVCTAQLGPVLSKVTDWTKFVIAYEPVWAIGTGVVATKEQAQEAHQAMRDFVRERCGGEAAEAVRIQYGGSVTPENSGSLISQPDIDGFLVGGASLKPSFNQIVETVAGVA</sequence>
<comment type="similarity">
    <text evidence="3 10">Belongs to the triosephosphate isomerase family.</text>
</comment>
<evidence type="ECO:0000256" key="1">
    <source>
        <dbReference type="ARBA" id="ARBA00004680"/>
    </source>
</evidence>
<dbReference type="PANTHER" id="PTHR21139:SF2">
    <property type="entry name" value="TRIOSEPHOSPHATE ISOMERASE"/>
    <property type="match status" value="1"/>
</dbReference>
<accession>A0A813LA37</accession>
<dbReference type="GO" id="GO:0046166">
    <property type="term" value="P:glyceraldehyde-3-phosphate biosynthetic process"/>
    <property type="evidence" value="ECO:0007669"/>
    <property type="project" value="TreeGrafter"/>
</dbReference>
<evidence type="ECO:0000256" key="8">
    <source>
        <dbReference type="ARBA" id="ARBA00052432"/>
    </source>
</evidence>
<keyword evidence="14" id="KW-1185">Reference proteome</keyword>
<dbReference type="InterPro" id="IPR035990">
    <property type="entry name" value="TIM_sf"/>
</dbReference>
<evidence type="ECO:0000256" key="7">
    <source>
        <dbReference type="ARBA" id="ARBA00023235"/>
    </source>
</evidence>
<evidence type="ECO:0000256" key="5">
    <source>
        <dbReference type="ARBA" id="ARBA00022432"/>
    </source>
</evidence>
<dbReference type="AlphaFoldDB" id="A0A813LA37"/>
<keyword evidence="5 10" id="KW-0312">Gluconeogenesis</keyword>
<dbReference type="OMA" id="STYCPQF"/>
<comment type="subunit">
    <text evidence="4">Homodimer.</text>
</comment>
<dbReference type="GO" id="GO:0004807">
    <property type="term" value="F:triose-phosphate isomerase activity"/>
    <property type="evidence" value="ECO:0007669"/>
    <property type="project" value="UniProtKB-EC"/>
</dbReference>
<dbReference type="UniPathway" id="UPA00109">
    <property type="reaction ID" value="UER00189"/>
</dbReference>
<dbReference type="InterPro" id="IPR013785">
    <property type="entry name" value="Aldolase_TIM"/>
</dbReference>
<evidence type="ECO:0000313" key="13">
    <source>
        <dbReference type="Proteomes" id="UP000626109"/>
    </source>
</evidence>
<dbReference type="EMBL" id="CAJNNW010033687">
    <property type="protein sequence ID" value="CAE8719913.1"/>
    <property type="molecule type" value="Genomic_DNA"/>
</dbReference>
<dbReference type="OrthoDB" id="6715177at2759"/>
<comment type="pathway">
    <text evidence="2 10">Carbohydrate biosynthesis; gluconeogenesis.</text>
</comment>
<dbReference type="PROSITE" id="PS51440">
    <property type="entry name" value="TIM_2"/>
    <property type="match status" value="1"/>
</dbReference>
<dbReference type="HAMAP" id="MF_00147_B">
    <property type="entry name" value="TIM_B"/>
    <property type="match status" value="1"/>
</dbReference>
<proteinExistence type="inferred from homology"/>
<evidence type="ECO:0000256" key="3">
    <source>
        <dbReference type="ARBA" id="ARBA00007422"/>
    </source>
</evidence>
<comment type="pathway">
    <text evidence="1 10">Carbohydrate degradation; glycolysis; D-glyceraldehyde 3-phosphate from glycerone phosphate: step 1/1.</text>
</comment>
<evidence type="ECO:0000313" key="14">
    <source>
        <dbReference type="Proteomes" id="UP000654075"/>
    </source>
</evidence>
<dbReference type="PANTHER" id="PTHR21139">
    <property type="entry name" value="TRIOSEPHOSPHATE ISOMERASE"/>
    <property type="match status" value="1"/>
</dbReference>
<dbReference type="Pfam" id="PF00121">
    <property type="entry name" value="TIM"/>
    <property type="match status" value="1"/>
</dbReference>
<evidence type="ECO:0000256" key="2">
    <source>
        <dbReference type="ARBA" id="ARBA00004742"/>
    </source>
</evidence>
<evidence type="ECO:0000256" key="9">
    <source>
        <dbReference type="ARBA" id="ARBA00056661"/>
    </source>
</evidence>
<dbReference type="SUPFAM" id="SSF51351">
    <property type="entry name" value="Triosephosphate isomerase (TIM)"/>
    <property type="match status" value="1"/>
</dbReference>
<keyword evidence="7 10" id="KW-0413">Isomerase</keyword>
<evidence type="ECO:0000256" key="4">
    <source>
        <dbReference type="ARBA" id="ARBA00011738"/>
    </source>
</evidence>
<comment type="caution">
    <text evidence="12">The sequence shown here is derived from an EMBL/GenBank/DDBJ whole genome shotgun (WGS) entry which is preliminary data.</text>
</comment>
<organism evidence="12 13">
    <name type="scientific">Polarella glacialis</name>
    <name type="common">Dinoflagellate</name>
    <dbReference type="NCBI Taxonomy" id="89957"/>
    <lineage>
        <taxon>Eukaryota</taxon>
        <taxon>Sar</taxon>
        <taxon>Alveolata</taxon>
        <taxon>Dinophyceae</taxon>
        <taxon>Suessiales</taxon>
        <taxon>Suessiaceae</taxon>
        <taxon>Polarella</taxon>
    </lineage>
</organism>
<dbReference type="InterPro" id="IPR020861">
    <property type="entry name" value="Triosephosphate_isomerase_AS"/>
</dbReference>
<protein>
    <recommendedName>
        <fullName evidence="10">Triosephosphate isomerase</fullName>
        <ecNumber evidence="10">5.3.1.1</ecNumber>
    </recommendedName>
</protein>
<keyword evidence="6 10" id="KW-0324">Glycolysis</keyword>
<dbReference type="GO" id="GO:0006094">
    <property type="term" value="P:gluconeogenesis"/>
    <property type="evidence" value="ECO:0007669"/>
    <property type="project" value="UniProtKB-UniPathway"/>
</dbReference>
<evidence type="ECO:0000256" key="10">
    <source>
        <dbReference type="RuleBase" id="RU363013"/>
    </source>
</evidence>
<dbReference type="NCBIfam" id="TIGR00419">
    <property type="entry name" value="tim"/>
    <property type="match status" value="1"/>
</dbReference>
<dbReference type="CDD" id="cd00311">
    <property type="entry name" value="TIM"/>
    <property type="match status" value="1"/>
</dbReference>
<dbReference type="InterPro" id="IPR022896">
    <property type="entry name" value="TrioseP_Isoase_bac/euk"/>
</dbReference>
<dbReference type="EMBL" id="CAJNNV010025421">
    <property type="protein sequence ID" value="CAE8614406.1"/>
    <property type="molecule type" value="Genomic_DNA"/>
</dbReference>
<dbReference type="FunFam" id="3.20.20.70:FF:000016">
    <property type="entry name" value="Triosephosphate isomerase"/>
    <property type="match status" value="1"/>
</dbReference>
<dbReference type="GO" id="GO:0005829">
    <property type="term" value="C:cytosol"/>
    <property type="evidence" value="ECO:0007669"/>
    <property type="project" value="TreeGrafter"/>
</dbReference>
<dbReference type="Proteomes" id="UP000654075">
    <property type="component" value="Unassembled WGS sequence"/>
</dbReference>
<dbReference type="Proteomes" id="UP000626109">
    <property type="component" value="Unassembled WGS sequence"/>
</dbReference>
<dbReference type="EC" id="5.3.1.1" evidence="10"/>